<evidence type="ECO:0008006" key="4">
    <source>
        <dbReference type="Google" id="ProtNLM"/>
    </source>
</evidence>
<accession>A0ABT9WNG3</accession>
<keyword evidence="1" id="KW-0472">Membrane</keyword>
<dbReference type="RefSeq" id="WP_307226637.1">
    <property type="nucleotide sequence ID" value="NZ_JAUSTT010000003.1"/>
</dbReference>
<feature type="transmembrane region" description="Helical" evidence="1">
    <location>
        <begin position="61"/>
        <end position="80"/>
    </location>
</feature>
<feature type="transmembrane region" description="Helical" evidence="1">
    <location>
        <begin position="6"/>
        <end position="29"/>
    </location>
</feature>
<proteinExistence type="predicted"/>
<evidence type="ECO:0000313" key="2">
    <source>
        <dbReference type="EMBL" id="MDQ0174832.1"/>
    </source>
</evidence>
<keyword evidence="3" id="KW-1185">Reference proteome</keyword>
<feature type="transmembrane region" description="Helical" evidence="1">
    <location>
        <begin position="122"/>
        <end position="140"/>
    </location>
</feature>
<keyword evidence="1" id="KW-1133">Transmembrane helix</keyword>
<organism evidence="2 3">
    <name type="scientific">Bacillus chungangensis</name>
    <dbReference type="NCBI Taxonomy" id="587633"/>
    <lineage>
        <taxon>Bacteria</taxon>
        <taxon>Bacillati</taxon>
        <taxon>Bacillota</taxon>
        <taxon>Bacilli</taxon>
        <taxon>Bacillales</taxon>
        <taxon>Bacillaceae</taxon>
        <taxon>Bacillus</taxon>
    </lineage>
</organism>
<feature type="transmembrane region" description="Helical" evidence="1">
    <location>
        <begin position="152"/>
        <end position="172"/>
    </location>
</feature>
<reference evidence="2 3" key="1">
    <citation type="submission" date="2023-07" db="EMBL/GenBank/DDBJ databases">
        <title>Genomic Encyclopedia of Type Strains, Phase IV (KMG-IV): sequencing the most valuable type-strain genomes for metagenomic binning, comparative biology and taxonomic classification.</title>
        <authorList>
            <person name="Goeker M."/>
        </authorList>
    </citation>
    <scope>NUCLEOTIDE SEQUENCE [LARGE SCALE GENOMIC DNA]</scope>
    <source>
        <strain evidence="2 3">DSM 23837</strain>
    </source>
</reference>
<sequence>MNNIVYLIIACEIGFWVVIIAGLLCRYVFKKETLSLVFFALTPLIDLILLISASIDLLGGATAAVPHALAAVYIGISLAFGKRMIQWADRYFHYYFLKGPKPKKLIGLAYAKDYFQSWLRHVLAFAIGQGLLWLVIVIIQDMKRTEALYSFSLLWCLILGIDLLISVSYFIWPSKPR</sequence>
<protein>
    <recommendedName>
        <fullName evidence="4">Integral inner membrane protein</fullName>
    </recommendedName>
</protein>
<dbReference type="Proteomes" id="UP001223586">
    <property type="component" value="Unassembled WGS sequence"/>
</dbReference>
<keyword evidence="1" id="KW-0812">Transmembrane</keyword>
<feature type="transmembrane region" description="Helical" evidence="1">
    <location>
        <begin position="36"/>
        <end position="55"/>
    </location>
</feature>
<gene>
    <name evidence="2" type="ORF">J2S08_000666</name>
</gene>
<evidence type="ECO:0000313" key="3">
    <source>
        <dbReference type="Proteomes" id="UP001223586"/>
    </source>
</evidence>
<dbReference type="EMBL" id="JAUSTT010000003">
    <property type="protein sequence ID" value="MDQ0174832.1"/>
    <property type="molecule type" value="Genomic_DNA"/>
</dbReference>
<comment type="caution">
    <text evidence="2">The sequence shown here is derived from an EMBL/GenBank/DDBJ whole genome shotgun (WGS) entry which is preliminary data.</text>
</comment>
<evidence type="ECO:0000256" key="1">
    <source>
        <dbReference type="SAM" id="Phobius"/>
    </source>
</evidence>
<name>A0ABT9WNG3_9BACI</name>